<evidence type="ECO:0000313" key="1">
    <source>
        <dbReference type="EMBL" id="KAJ1080323.1"/>
    </source>
</evidence>
<protein>
    <submittedName>
        <fullName evidence="1">Uncharacterized protein</fullName>
    </submittedName>
</protein>
<gene>
    <name evidence="1" type="ORF">NDU88_000542</name>
</gene>
<name>A0AAV7KVW4_PLEWA</name>
<reference evidence="1" key="1">
    <citation type="journal article" date="2022" name="bioRxiv">
        <title>Sequencing and chromosome-scale assembly of the giantPleurodeles waltlgenome.</title>
        <authorList>
            <person name="Brown T."/>
            <person name="Elewa A."/>
            <person name="Iarovenko S."/>
            <person name="Subramanian E."/>
            <person name="Araus A.J."/>
            <person name="Petzold A."/>
            <person name="Susuki M."/>
            <person name="Suzuki K.-i.T."/>
            <person name="Hayashi T."/>
            <person name="Toyoda A."/>
            <person name="Oliveira C."/>
            <person name="Osipova E."/>
            <person name="Leigh N.D."/>
            <person name="Simon A."/>
            <person name="Yun M.H."/>
        </authorList>
    </citation>
    <scope>NUCLEOTIDE SEQUENCE</scope>
    <source>
        <strain evidence="1">20211129_DDA</strain>
        <tissue evidence="1">Liver</tissue>
    </source>
</reference>
<comment type="caution">
    <text evidence="1">The sequence shown here is derived from an EMBL/GenBank/DDBJ whole genome shotgun (WGS) entry which is preliminary data.</text>
</comment>
<evidence type="ECO:0000313" key="2">
    <source>
        <dbReference type="Proteomes" id="UP001066276"/>
    </source>
</evidence>
<proteinExistence type="predicted"/>
<dbReference type="Proteomes" id="UP001066276">
    <property type="component" value="Chromosome 12"/>
</dbReference>
<keyword evidence="2" id="KW-1185">Reference proteome</keyword>
<organism evidence="1 2">
    <name type="scientific">Pleurodeles waltl</name>
    <name type="common">Iberian ribbed newt</name>
    <dbReference type="NCBI Taxonomy" id="8319"/>
    <lineage>
        <taxon>Eukaryota</taxon>
        <taxon>Metazoa</taxon>
        <taxon>Chordata</taxon>
        <taxon>Craniata</taxon>
        <taxon>Vertebrata</taxon>
        <taxon>Euteleostomi</taxon>
        <taxon>Amphibia</taxon>
        <taxon>Batrachia</taxon>
        <taxon>Caudata</taxon>
        <taxon>Salamandroidea</taxon>
        <taxon>Salamandridae</taxon>
        <taxon>Pleurodelinae</taxon>
        <taxon>Pleurodeles</taxon>
    </lineage>
</organism>
<dbReference type="AlphaFoldDB" id="A0AAV7KVW4"/>
<accession>A0AAV7KVW4</accession>
<dbReference type="EMBL" id="JANPWB010000016">
    <property type="protein sequence ID" value="KAJ1080323.1"/>
    <property type="molecule type" value="Genomic_DNA"/>
</dbReference>
<sequence length="124" mass="12846">MPHAPPTPSDSRAVTVSAATQVHGRRGECAARHDAASGDPGCARMRTQDHVGVCAAPSPPSRNGCRGFALAGGRRGAARRTRRKSEMNTVLSHALPTVCSVVPGTLRLFGGRGINGPANIRNLS</sequence>